<dbReference type="Pfam" id="PF04191">
    <property type="entry name" value="PEMT"/>
    <property type="match status" value="1"/>
</dbReference>
<evidence type="ECO:0000256" key="2">
    <source>
        <dbReference type="ARBA" id="ARBA00022516"/>
    </source>
</evidence>
<evidence type="ECO:0000313" key="14">
    <source>
        <dbReference type="Proteomes" id="UP000807353"/>
    </source>
</evidence>
<dbReference type="Proteomes" id="UP000807353">
    <property type="component" value="Unassembled WGS sequence"/>
</dbReference>
<keyword evidence="9 12" id="KW-0472">Membrane</keyword>
<dbReference type="AlphaFoldDB" id="A0A9P5YGU5"/>
<keyword evidence="11" id="KW-1208">Phospholipid metabolism</keyword>
<gene>
    <name evidence="13" type="ORF">BDZ94DRAFT_1154399</name>
</gene>
<feature type="transmembrane region" description="Helical" evidence="12">
    <location>
        <begin position="102"/>
        <end position="123"/>
    </location>
</feature>
<protein>
    <recommendedName>
        <fullName evidence="15">Protein-S-isoprenylcysteine O-methyltransferase</fullName>
    </recommendedName>
</protein>
<dbReference type="PANTHER" id="PTHR43847:SF1">
    <property type="entry name" value="BLL3993 PROTEIN"/>
    <property type="match status" value="1"/>
</dbReference>
<evidence type="ECO:0000256" key="1">
    <source>
        <dbReference type="ARBA" id="ARBA00004127"/>
    </source>
</evidence>
<keyword evidence="5 12" id="KW-0812">Transmembrane</keyword>
<dbReference type="GO" id="GO:0032259">
    <property type="term" value="P:methylation"/>
    <property type="evidence" value="ECO:0007669"/>
    <property type="project" value="UniProtKB-KW"/>
</dbReference>
<dbReference type="GO" id="GO:0008168">
    <property type="term" value="F:methyltransferase activity"/>
    <property type="evidence" value="ECO:0007669"/>
    <property type="project" value="UniProtKB-KW"/>
</dbReference>
<sequence>AAQSVFWTVGIIEAAVIIANEFPTEPLSKAILSTLMMSGRTQSLLTMNRTAITGASLIALGTLYRMHCYRVMKGFFTFDLSVRQNHKLIKTGPYSLVRHPSYLGLLVVYAGMFCWYGTGGSWLRESGILDTTGGSVFFGGFTVTMVTFMVGLLRRMPIEDAAMRKRFGQEWDDWAREVPDMVIPGVI</sequence>
<comment type="subcellular location">
    <subcellularLocation>
        <location evidence="1">Endomembrane system</location>
        <topology evidence="1">Multi-pass membrane protein</topology>
    </subcellularLocation>
</comment>
<accession>A0A9P5YGU5</accession>
<feature type="non-terminal residue" evidence="13">
    <location>
        <position position="1"/>
    </location>
</feature>
<proteinExistence type="predicted"/>
<evidence type="ECO:0000256" key="8">
    <source>
        <dbReference type="ARBA" id="ARBA00023098"/>
    </source>
</evidence>
<evidence type="ECO:0000256" key="10">
    <source>
        <dbReference type="ARBA" id="ARBA00023209"/>
    </source>
</evidence>
<dbReference type="EMBL" id="MU150233">
    <property type="protein sequence ID" value="KAF9468405.1"/>
    <property type="molecule type" value="Genomic_DNA"/>
</dbReference>
<evidence type="ECO:0000256" key="5">
    <source>
        <dbReference type="ARBA" id="ARBA00022692"/>
    </source>
</evidence>
<evidence type="ECO:0000256" key="11">
    <source>
        <dbReference type="ARBA" id="ARBA00023264"/>
    </source>
</evidence>
<evidence type="ECO:0008006" key="15">
    <source>
        <dbReference type="Google" id="ProtNLM"/>
    </source>
</evidence>
<keyword evidence="4" id="KW-0949">S-adenosyl-L-methionine</keyword>
<keyword evidence="3" id="KW-0808">Transferase</keyword>
<keyword evidence="6" id="KW-0256">Endoplasmic reticulum</keyword>
<keyword evidence="2" id="KW-0444">Lipid biosynthesis</keyword>
<dbReference type="GO" id="GO:0012505">
    <property type="term" value="C:endomembrane system"/>
    <property type="evidence" value="ECO:0007669"/>
    <property type="project" value="UniProtKB-SubCell"/>
</dbReference>
<feature type="transmembrane region" description="Helical" evidence="12">
    <location>
        <begin position="135"/>
        <end position="156"/>
    </location>
</feature>
<evidence type="ECO:0000256" key="12">
    <source>
        <dbReference type="SAM" id="Phobius"/>
    </source>
</evidence>
<comment type="caution">
    <text evidence="13">The sequence shown here is derived from an EMBL/GenBank/DDBJ whole genome shotgun (WGS) entry which is preliminary data.</text>
</comment>
<evidence type="ECO:0000256" key="7">
    <source>
        <dbReference type="ARBA" id="ARBA00022989"/>
    </source>
</evidence>
<keyword evidence="8" id="KW-0443">Lipid metabolism</keyword>
<evidence type="ECO:0000256" key="3">
    <source>
        <dbReference type="ARBA" id="ARBA00022603"/>
    </source>
</evidence>
<evidence type="ECO:0000256" key="6">
    <source>
        <dbReference type="ARBA" id="ARBA00022824"/>
    </source>
</evidence>
<reference evidence="13" key="1">
    <citation type="submission" date="2020-11" db="EMBL/GenBank/DDBJ databases">
        <authorList>
            <consortium name="DOE Joint Genome Institute"/>
            <person name="Ahrendt S."/>
            <person name="Riley R."/>
            <person name="Andreopoulos W."/>
            <person name="Labutti K."/>
            <person name="Pangilinan J."/>
            <person name="Ruiz-Duenas F.J."/>
            <person name="Barrasa J.M."/>
            <person name="Sanchez-Garcia M."/>
            <person name="Camarero S."/>
            <person name="Miyauchi S."/>
            <person name="Serrano A."/>
            <person name="Linde D."/>
            <person name="Babiker R."/>
            <person name="Drula E."/>
            <person name="Ayuso-Fernandez I."/>
            <person name="Pacheco R."/>
            <person name="Padilla G."/>
            <person name="Ferreira P."/>
            <person name="Barriuso J."/>
            <person name="Kellner H."/>
            <person name="Castanera R."/>
            <person name="Alfaro M."/>
            <person name="Ramirez L."/>
            <person name="Pisabarro A.G."/>
            <person name="Kuo A."/>
            <person name="Tritt A."/>
            <person name="Lipzen A."/>
            <person name="He G."/>
            <person name="Yan M."/>
            <person name="Ng V."/>
            <person name="Cullen D."/>
            <person name="Martin F."/>
            <person name="Rosso M.-N."/>
            <person name="Henrissat B."/>
            <person name="Hibbett D."/>
            <person name="Martinez A.T."/>
            <person name="Grigoriev I.V."/>
        </authorList>
    </citation>
    <scope>NUCLEOTIDE SEQUENCE</scope>
    <source>
        <strain evidence="13">CBS 247.69</strain>
    </source>
</reference>
<feature type="transmembrane region" description="Helical" evidence="12">
    <location>
        <begin position="44"/>
        <end position="64"/>
    </location>
</feature>
<dbReference type="Gene3D" id="1.20.120.1630">
    <property type="match status" value="1"/>
</dbReference>
<keyword evidence="14" id="KW-1185">Reference proteome</keyword>
<dbReference type="PANTHER" id="PTHR43847">
    <property type="entry name" value="BLL3993 PROTEIN"/>
    <property type="match status" value="1"/>
</dbReference>
<keyword evidence="3" id="KW-0489">Methyltransferase</keyword>
<keyword evidence="7 12" id="KW-1133">Transmembrane helix</keyword>
<evidence type="ECO:0000256" key="4">
    <source>
        <dbReference type="ARBA" id="ARBA00022691"/>
    </source>
</evidence>
<evidence type="ECO:0000256" key="9">
    <source>
        <dbReference type="ARBA" id="ARBA00023136"/>
    </source>
</evidence>
<evidence type="ECO:0000313" key="13">
    <source>
        <dbReference type="EMBL" id="KAF9468405.1"/>
    </source>
</evidence>
<dbReference type="GO" id="GO:0008654">
    <property type="term" value="P:phospholipid biosynthetic process"/>
    <property type="evidence" value="ECO:0007669"/>
    <property type="project" value="UniProtKB-KW"/>
</dbReference>
<dbReference type="OrthoDB" id="422086at2759"/>
<dbReference type="InterPro" id="IPR052527">
    <property type="entry name" value="Metal_cation-efflux_comp"/>
</dbReference>
<name>A0A9P5YGU5_9AGAR</name>
<organism evidence="13 14">
    <name type="scientific">Collybia nuda</name>
    <dbReference type="NCBI Taxonomy" id="64659"/>
    <lineage>
        <taxon>Eukaryota</taxon>
        <taxon>Fungi</taxon>
        <taxon>Dikarya</taxon>
        <taxon>Basidiomycota</taxon>
        <taxon>Agaricomycotina</taxon>
        <taxon>Agaricomycetes</taxon>
        <taxon>Agaricomycetidae</taxon>
        <taxon>Agaricales</taxon>
        <taxon>Tricholomatineae</taxon>
        <taxon>Clitocybaceae</taxon>
        <taxon>Collybia</taxon>
    </lineage>
</organism>
<dbReference type="InterPro" id="IPR007318">
    <property type="entry name" value="Phopholipid_MeTrfase"/>
</dbReference>
<keyword evidence="10" id="KW-0594">Phospholipid biosynthesis</keyword>